<protein>
    <submittedName>
        <fullName evidence="1">Uncharacterized protein</fullName>
    </submittedName>
</protein>
<name>A0A8X6N3H4_NEPPI</name>
<reference evidence="1" key="1">
    <citation type="submission" date="2020-08" db="EMBL/GenBank/DDBJ databases">
        <title>Multicomponent nature underlies the extraordinary mechanical properties of spider dragline silk.</title>
        <authorList>
            <person name="Kono N."/>
            <person name="Nakamura H."/>
            <person name="Mori M."/>
            <person name="Yoshida Y."/>
            <person name="Ohtoshi R."/>
            <person name="Malay A.D."/>
            <person name="Moran D.A.P."/>
            <person name="Tomita M."/>
            <person name="Numata K."/>
            <person name="Arakawa K."/>
        </authorList>
    </citation>
    <scope>NUCLEOTIDE SEQUENCE</scope>
</reference>
<proteinExistence type="predicted"/>
<accession>A0A8X6N3H4</accession>
<keyword evidence="2" id="KW-1185">Reference proteome</keyword>
<sequence>MRPGRGRLFSPCTTAHTKAQFVSTLPRGQAPVARRSIFVLFAGEVCFVIRSFYRLASRGIDCVTTLKTFSRTRWGRPHLKLGGKRGREVSKCFVIFVIHREVWGKGSVS</sequence>
<organism evidence="1 2">
    <name type="scientific">Nephila pilipes</name>
    <name type="common">Giant wood spider</name>
    <name type="synonym">Nephila maculata</name>
    <dbReference type="NCBI Taxonomy" id="299642"/>
    <lineage>
        <taxon>Eukaryota</taxon>
        <taxon>Metazoa</taxon>
        <taxon>Ecdysozoa</taxon>
        <taxon>Arthropoda</taxon>
        <taxon>Chelicerata</taxon>
        <taxon>Arachnida</taxon>
        <taxon>Araneae</taxon>
        <taxon>Araneomorphae</taxon>
        <taxon>Entelegynae</taxon>
        <taxon>Araneoidea</taxon>
        <taxon>Nephilidae</taxon>
        <taxon>Nephila</taxon>
    </lineage>
</organism>
<dbReference type="EMBL" id="BMAW01099891">
    <property type="protein sequence ID" value="GFS92142.1"/>
    <property type="molecule type" value="Genomic_DNA"/>
</dbReference>
<dbReference type="AlphaFoldDB" id="A0A8X6N3H4"/>
<evidence type="ECO:0000313" key="1">
    <source>
        <dbReference type="EMBL" id="GFS92142.1"/>
    </source>
</evidence>
<gene>
    <name evidence="1" type="ORF">NPIL_654621</name>
</gene>
<evidence type="ECO:0000313" key="2">
    <source>
        <dbReference type="Proteomes" id="UP000887013"/>
    </source>
</evidence>
<comment type="caution">
    <text evidence="1">The sequence shown here is derived from an EMBL/GenBank/DDBJ whole genome shotgun (WGS) entry which is preliminary data.</text>
</comment>
<dbReference type="Proteomes" id="UP000887013">
    <property type="component" value="Unassembled WGS sequence"/>
</dbReference>